<dbReference type="EMBL" id="JQSG02000002">
    <property type="protein sequence ID" value="OBS09862.1"/>
    <property type="molecule type" value="Genomic_DNA"/>
</dbReference>
<feature type="domain" description="ABM" evidence="1">
    <location>
        <begin position="3"/>
        <end position="91"/>
    </location>
</feature>
<dbReference type="Proteomes" id="UP000029273">
    <property type="component" value="Unassembled WGS sequence"/>
</dbReference>
<dbReference type="STRING" id="160660.BJI67_05535"/>
<dbReference type="InterPro" id="IPR011008">
    <property type="entry name" value="Dimeric_a/b-barrel"/>
</dbReference>
<dbReference type="GO" id="GO:0004497">
    <property type="term" value="F:monooxygenase activity"/>
    <property type="evidence" value="ECO:0007669"/>
    <property type="project" value="UniProtKB-KW"/>
</dbReference>
<evidence type="ECO:0000259" key="1">
    <source>
        <dbReference type="PROSITE" id="PS51725"/>
    </source>
</evidence>
<comment type="caution">
    <text evidence="2">The sequence shown here is derived from an EMBL/GenBank/DDBJ whole genome shotgun (WGS) entry which is preliminary data.</text>
</comment>
<keyword evidence="2" id="KW-0503">Monooxygenase</keyword>
<proteinExistence type="predicted"/>
<dbReference type="RefSeq" id="WP_038089656.1">
    <property type="nucleotide sequence ID" value="NZ_JQSG02000002.1"/>
</dbReference>
<reference evidence="2 3" key="1">
    <citation type="journal article" date="2014" name="Genome Announc.">
        <title>Draft Genome Sequence of the Iron-Oxidizing, Acidophilic, and Halotolerant 'Thiobacillus prosperus' Type Strain DSM 5130.</title>
        <authorList>
            <person name="Ossandon F.J."/>
            <person name="Cardenas J.P."/>
            <person name="Corbett M."/>
            <person name="Quatrini R."/>
            <person name="Holmes D.S."/>
            <person name="Watkin E."/>
        </authorList>
    </citation>
    <scope>NUCLEOTIDE SEQUENCE [LARGE SCALE GENOMIC DNA]</scope>
    <source>
        <strain evidence="2 3">DSM 5130</strain>
    </source>
</reference>
<sequence length="105" mass="12406">MMYVVANRVPVAEGWEEEFETRFRRRSGQVEHQPGFVSMEVMRPKSADAPWVVLTRWESEEAFRNWIGSEDFKEAHRNPLPKEAFRGEGRLEQHEVLISAYRETP</sequence>
<gene>
    <name evidence="2" type="ORF">Thpro_020912</name>
</gene>
<dbReference type="AlphaFoldDB" id="A0A1A6C5M2"/>
<accession>A0A1A6C5M2</accession>
<dbReference type="PANTHER" id="PTHR34474">
    <property type="entry name" value="SIGNAL TRANSDUCTION PROTEIN TRAP"/>
    <property type="match status" value="1"/>
</dbReference>
<dbReference type="SUPFAM" id="SSF54909">
    <property type="entry name" value="Dimeric alpha+beta barrel"/>
    <property type="match status" value="1"/>
</dbReference>
<dbReference type="PANTHER" id="PTHR34474:SF2">
    <property type="entry name" value="SIGNAL TRANSDUCTION PROTEIN TRAP"/>
    <property type="match status" value="1"/>
</dbReference>
<keyword evidence="3" id="KW-1185">Reference proteome</keyword>
<dbReference type="InterPro" id="IPR007138">
    <property type="entry name" value="ABM_dom"/>
</dbReference>
<dbReference type="Gene3D" id="3.30.70.100">
    <property type="match status" value="1"/>
</dbReference>
<dbReference type="InterPro" id="IPR050404">
    <property type="entry name" value="Heme-degrading_MO"/>
</dbReference>
<keyword evidence="2" id="KW-0560">Oxidoreductase</keyword>
<dbReference type="PROSITE" id="PS51725">
    <property type="entry name" value="ABM"/>
    <property type="match status" value="1"/>
</dbReference>
<dbReference type="OrthoDB" id="9798115at2"/>
<evidence type="ECO:0000313" key="3">
    <source>
        <dbReference type="Proteomes" id="UP000029273"/>
    </source>
</evidence>
<protein>
    <submittedName>
        <fullName evidence="2">Antibiotic biosynthesis monooxygenase</fullName>
    </submittedName>
</protein>
<evidence type="ECO:0000313" key="2">
    <source>
        <dbReference type="EMBL" id="OBS09862.1"/>
    </source>
</evidence>
<organism evidence="2 3">
    <name type="scientific">Acidihalobacter prosperus</name>
    <dbReference type="NCBI Taxonomy" id="160660"/>
    <lineage>
        <taxon>Bacteria</taxon>
        <taxon>Pseudomonadati</taxon>
        <taxon>Pseudomonadota</taxon>
        <taxon>Gammaproteobacteria</taxon>
        <taxon>Chromatiales</taxon>
        <taxon>Ectothiorhodospiraceae</taxon>
        <taxon>Acidihalobacter</taxon>
    </lineage>
</organism>
<dbReference type="Pfam" id="PF03992">
    <property type="entry name" value="ABM"/>
    <property type="match status" value="1"/>
</dbReference>
<name>A0A1A6C5M2_9GAMM</name>